<comment type="caution">
    <text evidence="8">The sequence shown here is derived from an EMBL/GenBank/DDBJ whole genome shotgun (WGS) entry which is preliminary data.</text>
</comment>
<dbReference type="SUPFAM" id="SSF88659">
    <property type="entry name" value="Sigma3 and sigma4 domains of RNA polymerase sigma factors"/>
    <property type="match status" value="2"/>
</dbReference>
<feature type="domain" description="RNA polymerase sigma-70 region 2" evidence="6">
    <location>
        <begin position="46"/>
        <end position="110"/>
    </location>
</feature>
<dbReference type="InterPro" id="IPR014284">
    <property type="entry name" value="RNA_pol_sigma-70_dom"/>
</dbReference>
<dbReference type="Pfam" id="PF04539">
    <property type="entry name" value="Sigma70_r3"/>
    <property type="match status" value="1"/>
</dbReference>
<dbReference type="Gene3D" id="1.10.10.10">
    <property type="entry name" value="Winged helix-like DNA-binding domain superfamily/Winged helix DNA-binding domain"/>
    <property type="match status" value="2"/>
</dbReference>
<reference evidence="8 9" key="1">
    <citation type="submission" date="2019-06" db="EMBL/GenBank/DDBJ databases">
        <title>Sequencing the genomes of 1000 actinobacteria strains.</title>
        <authorList>
            <person name="Klenk H.-P."/>
        </authorList>
    </citation>
    <scope>NUCLEOTIDE SEQUENCE [LARGE SCALE GENOMIC DNA]</scope>
    <source>
        <strain evidence="8 9">DSM 17305</strain>
    </source>
</reference>
<keyword evidence="3" id="KW-0238">DNA-binding</keyword>
<accession>A0A542EA24</accession>
<dbReference type="OrthoDB" id="9804285at2"/>
<evidence type="ECO:0000256" key="2">
    <source>
        <dbReference type="ARBA" id="ARBA00023082"/>
    </source>
</evidence>
<keyword evidence="9" id="KW-1185">Reference proteome</keyword>
<name>A0A542EA24_9ACTN</name>
<evidence type="ECO:0000313" key="9">
    <source>
        <dbReference type="Proteomes" id="UP000316298"/>
    </source>
</evidence>
<evidence type="ECO:0000259" key="7">
    <source>
        <dbReference type="Pfam" id="PF04545"/>
    </source>
</evidence>
<sequence length="260" mass="28918">MSCGPVAHSRSRADEAVVLEGLLRSAHSARGRRRQELLDQAVAAGMPLARTLARRFRGRGIDDEDLEQIACEHLIRAVRNYRPSPGSDFRSYAVPTIRGGIRHHFRDHAWAIKLPRRLQEIQTRVNVAQTTLATELGRWPSHGEVAATLGVEVAEVIEAEQARGCFQPVSLDAPHPSDGHTVSLERTLADPGNTFALVDQVNTLRPVVKELPARDQLILHRRFVDHYTQAEIGAEIGVSQMQVSRRLRDILTQLRVALAP</sequence>
<dbReference type="GO" id="GO:0016987">
    <property type="term" value="F:sigma factor activity"/>
    <property type="evidence" value="ECO:0007669"/>
    <property type="project" value="UniProtKB-KW"/>
</dbReference>
<dbReference type="Proteomes" id="UP000316298">
    <property type="component" value="Unassembled WGS sequence"/>
</dbReference>
<dbReference type="InterPro" id="IPR007627">
    <property type="entry name" value="RNA_pol_sigma70_r2"/>
</dbReference>
<dbReference type="GO" id="GO:0006352">
    <property type="term" value="P:DNA-templated transcription initiation"/>
    <property type="evidence" value="ECO:0007669"/>
    <property type="project" value="InterPro"/>
</dbReference>
<dbReference type="Pfam" id="PF04542">
    <property type="entry name" value="Sigma70_r2"/>
    <property type="match status" value="1"/>
</dbReference>
<feature type="domain" description="RNA polymerase sigma-70 region 3" evidence="5">
    <location>
        <begin position="124"/>
        <end position="190"/>
    </location>
</feature>
<dbReference type="InterPro" id="IPR013324">
    <property type="entry name" value="RNA_pol_sigma_r3/r4-like"/>
</dbReference>
<dbReference type="Gene3D" id="1.20.120.1810">
    <property type="match status" value="1"/>
</dbReference>
<dbReference type="NCBIfam" id="TIGR02937">
    <property type="entry name" value="sigma70-ECF"/>
    <property type="match status" value="1"/>
</dbReference>
<dbReference type="InterPro" id="IPR007624">
    <property type="entry name" value="RNA_pol_sigma70_r3"/>
</dbReference>
<dbReference type="InterPro" id="IPR013325">
    <property type="entry name" value="RNA_pol_sigma_r2"/>
</dbReference>
<protein>
    <submittedName>
        <fullName evidence="8">RNA polymerase sigma-28 (SigD/FliA/WhiG) subunit</fullName>
    </submittedName>
</protein>
<evidence type="ECO:0000313" key="8">
    <source>
        <dbReference type="EMBL" id="TQJ12180.1"/>
    </source>
</evidence>
<evidence type="ECO:0000259" key="6">
    <source>
        <dbReference type="Pfam" id="PF04542"/>
    </source>
</evidence>
<dbReference type="InterPro" id="IPR036388">
    <property type="entry name" value="WH-like_DNA-bd_sf"/>
</dbReference>
<keyword evidence="1" id="KW-0805">Transcription regulation</keyword>
<dbReference type="GO" id="GO:0003677">
    <property type="term" value="F:DNA binding"/>
    <property type="evidence" value="ECO:0007669"/>
    <property type="project" value="UniProtKB-KW"/>
</dbReference>
<evidence type="ECO:0000256" key="3">
    <source>
        <dbReference type="ARBA" id="ARBA00023125"/>
    </source>
</evidence>
<evidence type="ECO:0000256" key="1">
    <source>
        <dbReference type="ARBA" id="ARBA00023015"/>
    </source>
</evidence>
<organism evidence="8 9">
    <name type="scientific">Kribbella jejuensis</name>
    <dbReference type="NCBI Taxonomy" id="236068"/>
    <lineage>
        <taxon>Bacteria</taxon>
        <taxon>Bacillati</taxon>
        <taxon>Actinomycetota</taxon>
        <taxon>Actinomycetes</taxon>
        <taxon>Propionibacteriales</taxon>
        <taxon>Kribbellaceae</taxon>
        <taxon>Kribbella</taxon>
    </lineage>
</organism>
<proteinExistence type="predicted"/>
<dbReference type="EMBL" id="VFMM01000002">
    <property type="protein sequence ID" value="TQJ12180.1"/>
    <property type="molecule type" value="Genomic_DNA"/>
</dbReference>
<dbReference type="Pfam" id="PF04545">
    <property type="entry name" value="Sigma70_r4"/>
    <property type="match status" value="1"/>
</dbReference>
<dbReference type="CDD" id="cd06171">
    <property type="entry name" value="Sigma70_r4"/>
    <property type="match status" value="1"/>
</dbReference>
<dbReference type="RefSeq" id="WP_141859053.1">
    <property type="nucleotide sequence ID" value="NZ_BAAAKA010000005.1"/>
</dbReference>
<keyword evidence="4" id="KW-0804">Transcription</keyword>
<dbReference type="InterPro" id="IPR007630">
    <property type="entry name" value="RNA_pol_sigma70_r4"/>
</dbReference>
<gene>
    <name evidence="8" type="ORF">FB475_5110</name>
</gene>
<dbReference type="AlphaFoldDB" id="A0A542EA24"/>
<evidence type="ECO:0000256" key="4">
    <source>
        <dbReference type="ARBA" id="ARBA00023163"/>
    </source>
</evidence>
<dbReference type="SUPFAM" id="SSF88946">
    <property type="entry name" value="Sigma2 domain of RNA polymerase sigma factors"/>
    <property type="match status" value="1"/>
</dbReference>
<dbReference type="PANTHER" id="PTHR30385">
    <property type="entry name" value="SIGMA FACTOR F FLAGELLAR"/>
    <property type="match status" value="1"/>
</dbReference>
<feature type="domain" description="RNA polymerase sigma-70 region 4" evidence="7">
    <location>
        <begin position="209"/>
        <end position="255"/>
    </location>
</feature>
<dbReference type="PANTHER" id="PTHR30385:SF4">
    <property type="entry name" value="RNA POLYMERASE SIGMA-E FACTOR"/>
    <property type="match status" value="1"/>
</dbReference>
<evidence type="ECO:0000259" key="5">
    <source>
        <dbReference type="Pfam" id="PF04539"/>
    </source>
</evidence>
<keyword evidence="2" id="KW-0731">Sigma factor</keyword>